<keyword evidence="2 8" id="KW-0808">Transferase</keyword>
<keyword evidence="3 8" id="KW-0548">Nucleotidyltransferase</keyword>
<evidence type="ECO:0000256" key="3">
    <source>
        <dbReference type="ARBA" id="ARBA00022695"/>
    </source>
</evidence>
<comment type="catalytic activity">
    <reaction evidence="8">
        <text>L-seryl-[protein] + ATP = 3-O-(5'-adenylyl)-L-seryl-[protein] + diphosphate</text>
        <dbReference type="Rhea" id="RHEA:58120"/>
        <dbReference type="Rhea" id="RHEA-COMP:9863"/>
        <dbReference type="Rhea" id="RHEA-COMP:15073"/>
        <dbReference type="ChEBI" id="CHEBI:29999"/>
        <dbReference type="ChEBI" id="CHEBI:30616"/>
        <dbReference type="ChEBI" id="CHEBI:33019"/>
        <dbReference type="ChEBI" id="CHEBI:142516"/>
        <dbReference type="EC" id="2.7.7.108"/>
    </reaction>
</comment>
<comment type="catalytic activity">
    <reaction evidence="8">
        <text>L-tyrosyl-[protein] + UTP = O-(5'-uridylyl)-L-tyrosyl-[protein] + diphosphate</text>
        <dbReference type="Rhea" id="RHEA:83887"/>
        <dbReference type="Rhea" id="RHEA-COMP:10136"/>
        <dbReference type="Rhea" id="RHEA-COMP:20238"/>
        <dbReference type="ChEBI" id="CHEBI:33019"/>
        <dbReference type="ChEBI" id="CHEBI:46398"/>
        <dbReference type="ChEBI" id="CHEBI:46858"/>
        <dbReference type="ChEBI" id="CHEBI:90602"/>
    </reaction>
</comment>
<feature type="binding site" evidence="8">
    <location>
        <position position="171"/>
    </location>
    <ligand>
        <name>ATP</name>
        <dbReference type="ChEBI" id="CHEBI:30616"/>
    </ligand>
</feature>
<keyword evidence="7 8" id="KW-0460">Magnesium</keyword>
<dbReference type="InterPro" id="IPR003846">
    <property type="entry name" value="SelO"/>
</dbReference>
<dbReference type="OrthoDB" id="9776281at2"/>
<dbReference type="HAMAP" id="MF_00692">
    <property type="entry name" value="SelO"/>
    <property type="match status" value="1"/>
</dbReference>
<dbReference type="NCBIfam" id="NF000658">
    <property type="entry name" value="PRK00029.1"/>
    <property type="match status" value="1"/>
</dbReference>
<feature type="binding site" evidence="8">
    <location>
        <position position="257"/>
    </location>
    <ligand>
        <name>ATP</name>
        <dbReference type="ChEBI" id="CHEBI:30616"/>
    </ligand>
</feature>
<accession>A0A0B0HAA2</accession>
<comment type="catalytic activity">
    <reaction evidence="8">
        <text>L-threonyl-[protein] + ATP = 3-O-(5'-adenylyl)-L-threonyl-[protein] + diphosphate</text>
        <dbReference type="Rhea" id="RHEA:54292"/>
        <dbReference type="Rhea" id="RHEA-COMP:11060"/>
        <dbReference type="Rhea" id="RHEA-COMP:13847"/>
        <dbReference type="ChEBI" id="CHEBI:30013"/>
        <dbReference type="ChEBI" id="CHEBI:30616"/>
        <dbReference type="ChEBI" id="CHEBI:33019"/>
        <dbReference type="ChEBI" id="CHEBI:138113"/>
        <dbReference type="EC" id="2.7.7.108"/>
    </reaction>
</comment>
<dbReference type="AlphaFoldDB" id="A0A0B0HAA2"/>
<comment type="function">
    <text evidence="8">Nucleotidyltransferase involved in the post-translational modification of proteins. It can catalyze the addition of adenosine monophosphate (AMP) or uridine monophosphate (UMP) to a protein, resulting in modifications known as AMPylation and UMPylation.</text>
</comment>
<comment type="catalytic activity">
    <reaction evidence="8">
        <text>L-seryl-[protein] + UTP = O-(5'-uridylyl)-L-seryl-[protein] + diphosphate</text>
        <dbReference type="Rhea" id="RHEA:64604"/>
        <dbReference type="Rhea" id="RHEA-COMP:9863"/>
        <dbReference type="Rhea" id="RHEA-COMP:16635"/>
        <dbReference type="ChEBI" id="CHEBI:29999"/>
        <dbReference type="ChEBI" id="CHEBI:33019"/>
        <dbReference type="ChEBI" id="CHEBI:46398"/>
        <dbReference type="ChEBI" id="CHEBI:156051"/>
    </reaction>
</comment>
<feature type="active site" description="Proton acceptor" evidence="8">
    <location>
        <position position="247"/>
    </location>
</feature>
<dbReference type="PANTHER" id="PTHR32057:SF14">
    <property type="entry name" value="PROTEIN ADENYLYLTRANSFERASE SELO, MITOCHONDRIAL"/>
    <property type="match status" value="1"/>
</dbReference>
<dbReference type="GO" id="GO:0000287">
    <property type="term" value="F:magnesium ion binding"/>
    <property type="evidence" value="ECO:0007669"/>
    <property type="project" value="UniProtKB-UniRule"/>
</dbReference>
<evidence type="ECO:0000256" key="4">
    <source>
        <dbReference type="ARBA" id="ARBA00022723"/>
    </source>
</evidence>
<evidence type="ECO:0000256" key="1">
    <source>
        <dbReference type="ARBA" id="ARBA00009747"/>
    </source>
</evidence>
<comment type="cofactor">
    <cofactor evidence="8">
        <name>Mg(2+)</name>
        <dbReference type="ChEBI" id="CHEBI:18420"/>
    </cofactor>
    <cofactor evidence="8">
        <name>Mn(2+)</name>
        <dbReference type="ChEBI" id="CHEBI:29035"/>
    </cofactor>
</comment>
<gene>
    <name evidence="8" type="primary">ydiU</name>
    <name evidence="8" type="synonym">selO</name>
    <name evidence="9" type="ORF">JV46_08100</name>
</gene>
<comment type="catalytic activity">
    <reaction evidence="8">
        <text>L-histidyl-[protein] + UTP = N(tele)-(5'-uridylyl)-L-histidyl-[protein] + diphosphate</text>
        <dbReference type="Rhea" id="RHEA:83891"/>
        <dbReference type="Rhea" id="RHEA-COMP:9745"/>
        <dbReference type="Rhea" id="RHEA-COMP:20239"/>
        <dbReference type="ChEBI" id="CHEBI:29979"/>
        <dbReference type="ChEBI" id="CHEBI:33019"/>
        <dbReference type="ChEBI" id="CHEBI:46398"/>
        <dbReference type="ChEBI" id="CHEBI:233474"/>
    </reaction>
</comment>
<evidence type="ECO:0000256" key="2">
    <source>
        <dbReference type="ARBA" id="ARBA00022679"/>
    </source>
</evidence>
<name>A0A0B0HAA2_SOVGS</name>
<comment type="caution">
    <text evidence="9">The sequence shown here is derived from an EMBL/GenBank/DDBJ whole genome shotgun (WGS) entry which is preliminary data.</text>
</comment>
<feature type="binding site" evidence="8">
    <location>
        <position position="84"/>
    </location>
    <ligand>
        <name>ATP</name>
        <dbReference type="ChEBI" id="CHEBI:30616"/>
    </ligand>
</feature>
<dbReference type="EC" id="2.7.7.108" evidence="8"/>
<keyword evidence="4 8" id="KW-0479">Metal-binding</keyword>
<feature type="binding site" evidence="8">
    <location>
        <position position="87"/>
    </location>
    <ligand>
        <name>ATP</name>
        <dbReference type="ChEBI" id="CHEBI:30616"/>
    </ligand>
</feature>
<comment type="catalytic activity">
    <reaction evidence="8">
        <text>L-tyrosyl-[protein] + ATP = O-(5'-adenylyl)-L-tyrosyl-[protein] + diphosphate</text>
        <dbReference type="Rhea" id="RHEA:54288"/>
        <dbReference type="Rhea" id="RHEA-COMP:10136"/>
        <dbReference type="Rhea" id="RHEA-COMP:13846"/>
        <dbReference type="ChEBI" id="CHEBI:30616"/>
        <dbReference type="ChEBI" id="CHEBI:33019"/>
        <dbReference type="ChEBI" id="CHEBI:46858"/>
        <dbReference type="ChEBI" id="CHEBI:83624"/>
        <dbReference type="EC" id="2.7.7.108"/>
    </reaction>
</comment>
<dbReference type="PANTHER" id="PTHR32057">
    <property type="entry name" value="PROTEIN ADENYLYLTRANSFERASE SELO, MITOCHONDRIAL"/>
    <property type="match status" value="1"/>
</dbReference>
<sequence length="472" mass="52608">MNFINSYAQLPEHFYAKIRTANAPEPELIAWNKELAMQLGLNELDADEARLARIFSGNEPLPGGETIALAYAGHQFGHFVPQLGDGRAALIAEIVSPVDGERYDIQLKGSGQTPFSRNGDGKSSLGPVIREFLLSEAMHKLGVPTTRALAAVSTGEDVVRETREPGGVMTRVASSHIRVGTFQYFASRDDKAAMKELTNYAIARHYPDAASAEQPVFAFFSAVVKKQARLVAHWMALGFIHGVMNTDNSAISGETLDYGPCAFMDEFHINKVFSSIDRQGRYAYGQQANMAQWNLTRLAECLMMLDGDQKDYESLLDQFIPAFEEHYFAFMGNKLGLAELTDDDPELITAWLQHLQDNQLDYSQSFRQLATCLDNSESISFGDFEARWLKRIDQQDGGREEAGRLMASSNPVVIPRNHQVERAIEAAFEDDFSVFNELRQVLASPFTEQPGLEHYSIPPESHERVMATFCGT</sequence>
<dbReference type="RefSeq" id="WP_043117012.1">
    <property type="nucleotide sequence ID" value="NZ_JRAA01000002.1"/>
</dbReference>
<dbReference type="STRING" id="2340.JV46_08100"/>
<feature type="binding site" evidence="8">
    <location>
        <position position="108"/>
    </location>
    <ligand>
        <name>ATP</name>
        <dbReference type="ChEBI" id="CHEBI:30616"/>
    </ligand>
</feature>
<dbReference type="EMBL" id="JRAA01000002">
    <property type="protein sequence ID" value="KHF24789.1"/>
    <property type="molecule type" value="Genomic_DNA"/>
</dbReference>
<evidence type="ECO:0000256" key="6">
    <source>
        <dbReference type="ARBA" id="ARBA00022840"/>
    </source>
</evidence>
<dbReference type="PATRIC" id="fig|2340.3.peg.1426"/>
<feature type="binding site" evidence="8">
    <location>
        <position position="248"/>
    </location>
    <ligand>
        <name>Mg(2+)</name>
        <dbReference type="ChEBI" id="CHEBI:18420"/>
    </ligand>
</feature>
<dbReference type="GO" id="GO:0030145">
    <property type="term" value="F:manganese ion binding"/>
    <property type="evidence" value="ECO:0007669"/>
    <property type="project" value="UniProtKB-UniRule"/>
</dbReference>
<feature type="binding site" evidence="8">
    <location>
        <position position="257"/>
    </location>
    <ligand>
        <name>Mg(2+)</name>
        <dbReference type="ChEBI" id="CHEBI:18420"/>
    </ligand>
</feature>
<evidence type="ECO:0000313" key="9">
    <source>
        <dbReference type="EMBL" id="KHF24789.1"/>
    </source>
</evidence>
<feature type="binding site" evidence="8">
    <location>
        <position position="121"/>
    </location>
    <ligand>
        <name>ATP</name>
        <dbReference type="ChEBI" id="CHEBI:30616"/>
    </ligand>
</feature>
<feature type="binding site" evidence="8">
    <location>
        <position position="178"/>
    </location>
    <ligand>
        <name>ATP</name>
        <dbReference type="ChEBI" id="CHEBI:30616"/>
    </ligand>
</feature>
<feature type="binding site" evidence="8">
    <location>
        <position position="120"/>
    </location>
    <ligand>
        <name>ATP</name>
        <dbReference type="ChEBI" id="CHEBI:30616"/>
    </ligand>
</feature>
<comment type="similarity">
    <text evidence="1 8">Belongs to the SELO family.</text>
</comment>
<protein>
    <recommendedName>
        <fullName evidence="8">Protein nucleotidyltransferase YdiU</fullName>
        <ecNumber evidence="8">2.7.7.-</ecNumber>
    </recommendedName>
    <alternativeName>
        <fullName evidence="8">Protein adenylyltransferase YdiU</fullName>
        <ecNumber evidence="8">2.7.7.108</ecNumber>
    </alternativeName>
    <alternativeName>
        <fullName evidence="8">Protein uridylyltransferase YdiU</fullName>
        <ecNumber evidence="8">2.7.7.-</ecNumber>
    </alternativeName>
</protein>
<reference evidence="9 10" key="1">
    <citation type="journal article" date="2014" name="BMC Genomics">
        <title>The genome of the intracellular bacterium of the coastal bivalve, Solemya velum: a blueprint for thriving in and out of symbiosis.</title>
        <authorList>
            <person name="Dmytrenko O."/>
            <person name="Russell S.L."/>
            <person name="Loo W.T."/>
            <person name="Fontanez K.M."/>
            <person name="Liao L."/>
            <person name="Roeselers G."/>
            <person name="Sharma R."/>
            <person name="Stewart F.J."/>
            <person name="Newton I.L."/>
            <person name="Woyke T."/>
            <person name="Wu D."/>
            <person name="Lang J.M."/>
            <person name="Eisen J.A."/>
            <person name="Cavanaugh C.M."/>
        </authorList>
    </citation>
    <scope>NUCLEOTIDE SEQUENCE [LARGE SCALE GENOMIC DNA]</scope>
    <source>
        <strain evidence="9 10">WH</strain>
    </source>
</reference>
<keyword evidence="5 8" id="KW-0547">Nucleotide-binding</keyword>
<dbReference type="Pfam" id="PF02696">
    <property type="entry name" value="SelO"/>
    <property type="match status" value="1"/>
</dbReference>
<dbReference type="EC" id="2.7.7.-" evidence="8"/>
<organism evidence="9 10">
    <name type="scientific">Solemya velum gill symbiont</name>
    <dbReference type="NCBI Taxonomy" id="2340"/>
    <lineage>
        <taxon>Bacteria</taxon>
        <taxon>Pseudomonadati</taxon>
        <taxon>Pseudomonadota</taxon>
        <taxon>Gammaproteobacteria</taxon>
        <taxon>sulfur-oxidizing symbionts</taxon>
    </lineage>
</organism>
<dbReference type="GO" id="GO:0005524">
    <property type="term" value="F:ATP binding"/>
    <property type="evidence" value="ECO:0007669"/>
    <property type="project" value="UniProtKB-UniRule"/>
</dbReference>
<evidence type="ECO:0000256" key="8">
    <source>
        <dbReference type="HAMAP-Rule" id="MF_00692"/>
    </source>
</evidence>
<evidence type="ECO:0000313" key="10">
    <source>
        <dbReference type="Proteomes" id="UP000030856"/>
    </source>
</evidence>
<evidence type="ECO:0000256" key="7">
    <source>
        <dbReference type="ARBA" id="ARBA00022842"/>
    </source>
</evidence>
<keyword evidence="10" id="KW-1185">Reference proteome</keyword>
<evidence type="ECO:0000256" key="5">
    <source>
        <dbReference type="ARBA" id="ARBA00022741"/>
    </source>
</evidence>
<dbReference type="eggNOG" id="COG0397">
    <property type="taxonomic scope" value="Bacteria"/>
</dbReference>
<proteinExistence type="inferred from homology"/>
<dbReference type="Proteomes" id="UP000030856">
    <property type="component" value="Unassembled WGS sequence"/>
</dbReference>
<keyword evidence="8" id="KW-0464">Manganese</keyword>
<feature type="binding site" evidence="8">
    <location>
        <position position="86"/>
    </location>
    <ligand>
        <name>ATP</name>
        <dbReference type="ChEBI" id="CHEBI:30616"/>
    </ligand>
</feature>
<dbReference type="GO" id="GO:0070733">
    <property type="term" value="F:AMPylase activity"/>
    <property type="evidence" value="ECO:0007669"/>
    <property type="project" value="UniProtKB-EC"/>
</dbReference>
<keyword evidence="6 8" id="KW-0067">ATP-binding</keyword>